<keyword evidence="1" id="KW-1133">Transmembrane helix</keyword>
<name>A0AAN7QWH7_TRANT</name>
<sequence>MGMKRLALLKKLRKGAAMRWKKLATSIRVSIFDTVLFKIVSVVEAIALVSTLCFFYLCCGCHI</sequence>
<accession>A0AAN7QWH7</accession>
<feature type="transmembrane region" description="Helical" evidence="1">
    <location>
        <begin position="35"/>
        <end position="57"/>
    </location>
</feature>
<dbReference type="Proteomes" id="UP001346149">
    <property type="component" value="Unassembled WGS sequence"/>
</dbReference>
<evidence type="ECO:0008006" key="4">
    <source>
        <dbReference type="Google" id="ProtNLM"/>
    </source>
</evidence>
<evidence type="ECO:0000313" key="3">
    <source>
        <dbReference type="Proteomes" id="UP001346149"/>
    </source>
</evidence>
<dbReference type="PANTHER" id="PTHR33726:SF3">
    <property type="entry name" value="TRANSMEMBRANE PROTEIN"/>
    <property type="match status" value="1"/>
</dbReference>
<evidence type="ECO:0000313" key="2">
    <source>
        <dbReference type="EMBL" id="KAK4782539.1"/>
    </source>
</evidence>
<keyword evidence="3" id="KW-1185">Reference proteome</keyword>
<evidence type="ECO:0000256" key="1">
    <source>
        <dbReference type="SAM" id="Phobius"/>
    </source>
</evidence>
<dbReference type="AlphaFoldDB" id="A0AAN7QWH7"/>
<dbReference type="EMBL" id="JAXQNO010000016">
    <property type="protein sequence ID" value="KAK4782539.1"/>
    <property type="molecule type" value="Genomic_DNA"/>
</dbReference>
<gene>
    <name evidence="2" type="ORF">SAY86_016641</name>
</gene>
<keyword evidence="1" id="KW-0812">Transmembrane</keyword>
<comment type="caution">
    <text evidence="2">The sequence shown here is derived from an EMBL/GenBank/DDBJ whole genome shotgun (WGS) entry which is preliminary data.</text>
</comment>
<organism evidence="2 3">
    <name type="scientific">Trapa natans</name>
    <name type="common">Water chestnut</name>
    <dbReference type="NCBI Taxonomy" id="22666"/>
    <lineage>
        <taxon>Eukaryota</taxon>
        <taxon>Viridiplantae</taxon>
        <taxon>Streptophyta</taxon>
        <taxon>Embryophyta</taxon>
        <taxon>Tracheophyta</taxon>
        <taxon>Spermatophyta</taxon>
        <taxon>Magnoliopsida</taxon>
        <taxon>eudicotyledons</taxon>
        <taxon>Gunneridae</taxon>
        <taxon>Pentapetalae</taxon>
        <taxon>rosids</taxon>
        <taxon>malvids</taxon>
        <taxon>Myrtales</taxon>
        <taxon>Lythraceae</taxon>
        <taxon>Trapa</taxon>
    </lineage>
</organism>
<protein>
    <recommendedName>
        <fullName evidence="4">Transmembrane protein</fullName>
    </recommendedName>
</protein>
<reference evidence="2 3" key="1">
    <citation type="journal article" date="2023" name="Hortic Res">
        <title>Pangenome of water caltrop reveals structural variations and asymmetric subgenome divergence after allopolyploidization.</title>
        <authorList>
            <person name="Zhang X."/>
            <person name="Chen Y."/>
            <person name="Wang L."/>
            <person name="Yuan Y."/>
            <person name="Fang M."/>
            <person name="Shi L."/>
            <person name="Lu R."/>
            <person name="Comes H.P."/>
            <person name="Ma Y."/>
            <person name="Chen Y."/>
            <person name="Huang G."/>
            <person name="Zhou Y."/>
            <person name="Zheng Z."/>
            <person name="Qiu Y."/>
        </authorList>
    </citation>
    <scope>NUCLEOTIDE SEQUENCE [LARGE SCALE GENOMIC DNA]</scope>
    <source>
        <strain evidence="2">F231</strain>
    </source>
</reference>
<proteinExistence type="predicted"/>
<keyword evidence="1" id="KW-0472">Membrane</keyword>
<dbReference type="PANTHER" id="PTHR33726">
    <property type="entry name" value="TRANSMEMBRANE PROTEIN"/>
    <property type="match status" value="1"/>
</dbReference>